<dbReference type="InterPro" id="IPR004827">
    <property type="entry name" value="bZIP"/>
</dbReference>
<sequence>MAPDNSDPPRAGKRSADDVWKEIVSGTHQRQPKKEMMTLEDFLLKAEEAASSGAAAAVKLKEEGGSIGGISDFMNCAGEARAGVKRSFSLSAAPGKAVELRQRRMIKNRESAARSRERKQAYEAELESMAAKLEEENDFLLKEKNDFLRMDACLVLIVFSNAWGCDVMESAVILFVQFIRFIMDLVSFLAFANCFPDAWACVVMESEAILFRKFIRMLFENHSLSNKKYRFGITSVDLQYMRSNKCITDLAFSRACDVVVNCTHSLSISNFVTNSDKLLIMFQAENNKKRLKQLMQSVIPVTEMRRPPYILQRSAYNAFEKEKLCCKLVLTGIWLLRLVACLDELSL</sequence>
<dbReference type="CDD" id="cd14707">
    <property type="entry name" value="bZIP_plant_BZIP46"/>
    <property type="match status" value="1"/>
</dbReference>
<dbReference type="Gene3D" id="1.20.5.170">
    <property type="match status" value="1"/>
</dbReference>
<dbReference type="InterPro" id="IPR046347">
    <property type="entry name" value="bZIP_sf"/>
</dbReference>
<dbReference type="GO" id="GO:0003677">
    <property type="term" value="F:DNA binding"/>
    <property type="evidence" value="ECO:0007669"/>
    <property type="project" value="UniProtKB-KW"/>
</dbReference>
<dbReference type="GO" id="GO:0045893">
    <property type="term" value="P:positive regulation of DNA-templated transcription"/>
    <property type="evidence" value="ECO:0007669"/>
    <property type="project" value="InterPro"/>
</dbReference>
<keyword evidence="2" id="KW-0238">DNA-binding</keyword>
<dbReference type="PANTHER" id="PTHR22952">
    <property type="entry name" value="CAMP-RESPONSE ELEMENT BINDING PROTEIN-RELATED"/>
    <property type="match status" value="1"/>
</dbReference>
<evidence type="ECO:0000256" key="4">
    <source>
        <dbReference type="SAM" id="Coils"/>
    </source>
</evidence>
<evidence type="ECO:0000313" key="7">
    <source>
        <dbReference type="EMBL" id="KAG6419735.1"/>
    </source>
</evidence>
<evidence type="ECO:0000313" key="8">
    <source>
        <dbReference type="Proteomes" id="UP000298416"/>
    </source>
</evidence>
<feature type="domain" description="BZIP" evidence="6">
    <location>
        <begin position="98"/>
        <end position="143"/>
    </location>
</feature>
<dbReference type="PROSITE" id="PS00036">
    <property type="entry name" value="BZIP_BASIC"/>
    <property type="match status" value="1"/>
</dbReference>
<accession>A0A8X8XX43</accession>
<keyword evidence="8" id="KW-1185">Reference proteome</keyword>
<evidence type="ECO:0000259" key="6">
    <source>
        <dbReference type="PROSITE" id="PS50217"/>
    </source>
</evidence>
<evidence type="ECO:0000256" key="1">
    <source>
        <dbReference type="ARBA" id="ARBA00004123"/>
    </source>
</evidence>
<dbReference type="GO" id="GO:0003700">
    <property type="term" value="F:DNA-binding transcription factor activity"/>
    <property type="evidence" value="ECO:0007669"/>
    <property type="project" value="InterPro"/>
</dbReference>
<evidence type="ECO:0000256" key="3">
    <source>
        <dbReference type="ARBA" id="ARBA00023242"/>
    </source>
</evidence>
<dbReference type="Pfam" id="PF00170">
    <property type="entry name" value="bZIP_1"/>
    <property type="match status" value="1"/>
</dbReference>
<feature type="region of interest" description="Disordered" evidence="5">
    <location>
        <begin position="1"/>
        <end position="33"/>
    </location>
</feature>
<reference evidence="7" key="2">
    <citation type="submission" date="2020-08" db="EMBL/GenBank/DDBJ databases">
        <title>Plant Genome Project.</title>
        <authorList>
            <person name="Zhang R.-G."/>
        </authorList>
    </citation>
    <scope>NUCLEOTIDE SEQUENCE</scope>
    <source>
        <strain evidence="7">Huo1</strain>
        <tissue evidence="7">Leaf</tissue>
    </source>
</reference>
<name>A0A8X8XX43_SALSN</name>
<dbReference type="AlphaFoldDB" id="A0A8X8XX43"/>
<evidence type="ECO:0000256" key="5">
    <source>
        <dbReference type="SAM" id="MobiDB-lite"/>
    </source>
</evidence>
<comment type="caution">
    <text evidence="7">The sequence shown here is derived from an EMBL/GenBank/DDBJ whole genome shotgun (WGS) entry which is preliminary data.</text>
</comment>
<gene>
    <name evidence="7" type="ORF">SASPL_116247</name>
</gene>
<keyword evidence="3" id="KW-0539">Nucleus</keyword>
<dbReference type="EMBL" id="PNBA02000006">
    <property type="protein sequence ID" value="KAG6419735.1"/>
    <property type="molecule type" value="Genomic_DNA"/>
</dbReference>
<proteinExistence type="predicted"/>
<dbReference type="SMART" id="SM00338">
    <property type="entry name" value="BRLZ"/>
    <property type="match status" value="1"/>
</dbReference>
<reference evidence="7" key="1">
    <citation type="submission" date="2018-01" db="EMBL/GenBank/DDBJ databases">
        <authorList>
            <person name="Mao J.F."/>
        </authorList>
    </citation>
    <scope>NUCLEOTIDE SEQUENCE</scope>
    <source>
        <strain evidence="7">Huo1</strain>
        <tissue evidence="7">Leaf</tissue>
    </source>
</reference>
<comment type="subcellular location">
    <subcellularLocation>
        <location evidence="1">Nucleus</location>
    </subcellularLocation>
</comment>
<dbReference type="InterPro" id="IPR043452">
    <property type="entry name" value="BZIP46-like"/>
</dbReference>
<dbReference type="FunFam" id="1.20.5.170:FF:000036">
    <property type="entry name" value="ABSCISIC ACID-INSENSITIVE 5-like protein 2"/>
    <property type="match status" value="1"/>
</dbReference>
<dbReference type="SUPFAM" id="SSF57959">
    <property type="entry name" value="Leucine zipper domain"/>
    <property type="match status" value="1"/>
</dbReference>
<dbReference type="Proteomes" id="UP000298416">
    <property type="component" value="Unassembled WGS sequence"/>
</dbReference>
<dbReference type="PROSITE" id="PS50217">
    <property type="entry name" value="BZIP"/>
    <property type="match status" value="1"/>
</dbReference>
<organism evidence="7">
    <name type="scientific">Salvia splendens</name>
    <name type="common">Scarlet sage</name>
    <dbReference type="NCBI Taxonomy" id="180675"/>
    <lineage>
        <taxon>Eukaryota</taxon>
        <taxon>Viridiplantae</taxon>
        <taxon>Streptophyta</taxon>
        <taxon>Embryophyta</taxon>
        <taxon>Tracheophyta</taxon>
        <taxon>Spermatophyta</taxon>
        <taxon>Magnoliopsida</taxon>
        <taxon>eudicotyledons</taxon>
        <taxon>Gunneridae</taxon>
        <taxon>Pentapetalae</taxon>
        <taxon>asterids</taxon>
        <taxon>lamiids</taxon>
        <taxon>Lamiales</taxon>
        <taxon>Lamiaceae</taxon>
        <taxon>Nepetoideae</taxon>
        <taxon>Mentheae</taxon>
        <taxon>Salviinae</taxon>
        <taxon>Salvia</taxon>
        <taxon>Salvia subgen. Calosphace</taxon>
        <taxon>core Calosphace</taxon>
    </lineage>
</organism>
<protein>
    <recommendedName>
        <fullName evidence="6">BZIP domain-containing protein</fullName>
    </recommendedName>
</protein>
<feature type="coiled-coil region" evidence="4">
    <location>
        <begin position="112"/>
        <end position="150"/>
    </location>
</feature>
<dbReference type="PANTHER" id="PTHR22952:SF184">
    <property type="entry name" value="G-BOX-BINDING FACTOR 4"/>
    <property type="match status" value="1"/>
</dbReference>
<keyword evidence="4" id="KW-0175">Coiled coil</keyword>
<dbReference type="GO" id="GO:0005634">
    <property type="term" value="C:nucleus"/>
    <property type="evidence" value="ECO:0007669"/>
    <property type="project" value="UniProtKB-SubCell"/>
</dbReference>
<evidence type="ECO:0000256" key="2">
    <source>
        <dbReference type="ARBA" id="ARBA00023125"/>
    </source>
</evidence>